<sequence length="68" mass="7750">MVAVTAGSDRGILPPLFIWTLQAPQLLPPHYPQFQLRNQLRHSQCPAQCSNVPPFMYILCIPCIYLEL</sequence>
<dbReference type="EMBL" id="JAHRIM010040666">
    <property type="protein sequence ID" value="MEQ2266770.1"/>
    <property type="molecule type" value="Genomic_DNA"/>
</dbReference>
<evidence type="ECO:0000313" key="1">
    <source>
        <dbReference type="EMBL" id="MEQ2266770.1"/>
    </source>
</evidence>
<gene>
    <name evidence="1" type="ORF">XENORESO_017992</name>
</gene>
<proteinExistence type="predicted"/>
<comment type="caution">
    <text evidence="1">The sequence shown here is derived from an EMBL/GenBank/DDBJ whole genome shotgun (WGS) entry which is preliminary data.</text>
</comment>
<organism evidence="1 2">
    <name type="scientific">Xenotaenia resolanae</name>
    <dbReference type="NCBI Taxonomy" id="208358"/>
    <lineage>
        <taxon>Eukaryota</taxon>
        <taxon>Metazoa</taxon>
        <taxon>Chordata</taxon>
        <taxon>Craniata</taxon>
        <taxon>Vertebrata</taxon>
        <taxon>Euteleostomi</taxon>
        <taxon>Actinopterygii</taxon>
        <taxon>Neopterygii</taxon>
        <taxon>Teleostei</taxon>
        <taxon>Neoteleostei</taxon>
        <taxon>Acanthomorphata</taxon>
        <taxon>Ovalentaria</taxon>
        <taxon>Atherinomorphae</taxon>
        <taxon>Cyprinodontiformes</taxon>
        <taxon>Goodeidae</taxon>
        <taxon>Xenotaenia</taxon>
    </lineage>
</organism>
<dbReference type="Proteomes" id="UP001444071">
    <property type="component" value="Unassembled WGS sequence"/>
</dbReference>
<keyword evidence="2" id="KW-1185">Reference proteome</keyword>
<evidence type="ECO:0000313" key="2">
    <source>
        <dbReference type="Proteomes" id="UP001444071"/>
    </source>
</evidence>
<protein>
    <submittedName>
        <fullName evidence="1">Uncharacterized protein</fullName>
    </submittedName>
</protein>
<name>A0ABV0WB39_9TELE</name>
<accession>A0ABV0WB39</accession>
<reference evidence="1 2" key="1">
    <citation type="submission" date="2021-06" db="EMBL/GenBank/DDBJ databases">
        <authorList>
            <person name="Palmer J.M."/>
        </authorList>
    </citation>
    <scope>NUCLEOTIDE SEQUENCE [LARGE SCALE GENOMIC DNA]</scope>
    <source>
        <strain evidence="1 2">XR_2019</strain>
        <tissue evidence="1">Muscle</tissue>
    </source>
</reference>